<comment type="function">
    <text evidence="8">Nuclease required for the repair of DNA interstrand cross-links (ICL). Acts as a 5'-3' exonuclease that anchors at a cut end of DNA and cleaves DNA successively at every third nucleotide, allowing to excise an ICL from one strand through flanking incisions.</text>
</comment>
<dbReference type="GO" id="GO:0036297">
    <property type="term" value="P:interstrand cross-link repair"/>
    <property type="evidence" value="ECO:0007669"/>
    <property type="project" value="InterPro"/>
</dbReference>
<sequence>MLTGRESLVRLIGRRRRSPLPASLAAVLSTSSLFPSASTAQIDSCVGINYADTCLTRGTKRKLTQSTLLNFRFSKKVSTEPTSNNLTNEVETKRMKQIDEDLSRNQAFFSLDSDIGSSKAGATISSPGCLNGSLGTSKMISTYVPSNTVLPNVKDAVSNVPVEHCSSNMHPTVATSCSIDACADMDSSTIVAVDTVIVGRRFHENIELREDAGVTFLRDPKNAKDSDAIKGYVVSLPEQQLGNVPIQITVQKCKTDNQRNDDLKYWQSLWEKFISTVKSGNFQRPSSARYQTNFNLMIADVMANHTHVFSDIEKSFLASFKSLSDDAQWLFVRIYTRKGPWFRKSTISYREISDLEHAAMELKLAGYIDIFSCTVDPSEYDMKEILDVLSVPEMKEILKELPKDNTSCTRRHELVCTLLSLYHNGTCASLAKRILKWTGTCIRISKTADELLWRIQRLFFLNGDQDLSSFLLVEFGIVKFPDYACSISHRIFQERSDLLEYEEAIRVAQMMDESLDDNNMDLVKRCIDLSENRLCTMPKQENATSPEHLPSFFSRFSASWVYSKILTLGVSVYERDRRYEDAIRILKTLLSKIACDRRRGYWTLRLSVDLEHMGRPNESLSIAEGGAIDPWVRAGSKFALQRRVLRLSKPPRRWKVPSYADYVRRNIKEVYITLIAVILVNIEGRPLNCETGTKNVFYGYDGELCGVEQLALQYYAGEGGGWQGSHSEGGIWMTIFGLLMWDVMFSDIQDVFQSKFQIAPLDLETDDFYKSRKDLAESQLKKIQDGMAEEMLISSWELHQGTSCQGVNWDRHSLTDLRAVIACIGGHRLALLLRHLAIDYRSWSSGMPDLLLWRFVDERGGGEAKLVEVKGPRDQLSEQQRAWILVLMDFGFDVEVCKVSPVARQR</sequence>
<evidence type="ECO:0000256" key="2">
    <source>
        <dbReference type="ARBA" id="ARBA00005533"/>
    </source>
</evidence>
<evidence type="ECO:0000259" key="9">
    <source>
        <dbReference type="SMART" id="SM00990"/>
    </source>
</evidence>
<dbReference type="Gene3D" id="3.40.1350.10">
    <property type="match status" value="1"/>
</dbReference>
<dbReference type="Proteomes" id="UP000095767">
    <property type="component" value="Unassembled WGS sequence"/>
</dbReference>
<comment type="caution">
    <text evidence="10">The sequence shown here is derived from an EMBL/GenBank/DDBJ whole genome shotgun (WGS) entry which is preliminary data.</text>
</comment>
<proteinExistence type="inferred from homology"/>
<keyword evidence="6 8" id="KW-0460">Magnesium</keyword>
<dbReference type="OrthoDB" id="76364at2759"/>
<reference evidence="10 11" key="1">
    <citation type="submission" date="2016-09" db="EMBL/GenBank/DDBJ databases">
        <title>The draft genome of Dichanthelium oligosanthes: A C3 panicoid grass species.</title>
        <authorList>
            <person name="Studer A.J."/>
            <person name="Schnable J.C."/>
            <person name="Brutnell T.P."/>
        </authorList>
    </citation>
    <scope>NUCLEOTIDE SEQUENCE [LARGE SCALE GENOMIC DNA]</scope>
    <source>
        <strain evidence="11">cv. Kellogg 1175</strain>
        <tissue evidence="10">Leaf</tissue>
    </source>
</reference>
<protein>
    <recommendedName>
        <fullName evidence="8">Fanconi-associated nuclease</fullName>
        <ecNumber evidence="8">3.1.4.1</ecNumber>
    </recommendedName>
</protein>
<dbReference type="Pfam" id="PF21170">
    <property type="entry name" value="FAN1_TPR"/>
    <property type="match status" value="1"/>
</dbReference>
<dbReference type="GO" id="GO:0008409">
    <property type="term" value="F:5'-3' exonuclease activity"/>
    <property type="evidence" value="ECO:0007669"/>
    <property type="project" value="TreeGrafter"/>
</dbReference>
<comment type="similarity">
    <text evidence="2 8">Belongs to the FAN1 family.</text>
</comment>
<evidence type="ECO:0000256" key="5">
    <source>
        <dbReference type="ARBA" id="ARBA00022801"/>
    </source>
</evidence>
<feature type="domain" description="VRR-NUC" evidence="9">
    <location>
        <begin position="783"/>
        <end position="901"/>
    </location>
</feature>
<comment type="cofactor">
    <cofactor evidence="8">
        <name>Mg(2+)</name>
        <dbReference type="ChEBI" id="CHEBI:18420"/>
    </cofactor>
    <cofactor evidence="8">
        <name>Mn(2+)</name>
        <dbReference type="ChEBI" id="CHEBI:29035"/>
    </cofactor>
</comment>
<keyword evidence="5 8" id="KW-0378">Hydrolase</keyword>
<keyword evidence="8" id="KW-0234">DNA repair</keyword>
<evidence type="ECO:0000256" key="7">
    <source>
        <dbReference type="ARBA" id="ARBA00023211"/>
    </source>
</evidence>
<dbReference type="Pfam" id="PF08774">
    <property type="entry name" value="VRR_NUC"/>
    <property type="match status" value="1"/>
</dbReference>
<evidence type="ECO:0000313" key="11">
    <source>
        <dbReference type="Proteomes" id="UP000095767"/>
    </source>
</evidence>
<evidence type="ECO:0000313" key="10">
    <source>
        <dbReference type="EMBL" id="OEL34210.1"/>
    </source>
</evidence>
<dbReference type="STRING" id="888268.A0A1E5WAD8"/>
<dbReference type="CDD" id="cd22326">
    <property type="entry name" value="FAN1-like"/>
    <property type="match status" value="1"/>
</dbReference>
<keyword evidence="8" id="KW-0227">DNA damage</keyword>
<dbReference type="GO" id="GO:0070336">
    <property type="term" value="F:flap-structured DNA binding"/>
    <property type="evidence" value="ECO:0007669"/>
    <property type="project" value="TreeGrafter"/>
</dbReference>
<dbReference type="Pfam" id="PF21315">
    <property type="entry name" value="FAN1_HTH"/>
    <property type="match status" value="1"/>
</dbReference>
<dbReference type="InterPro" id="IPR033315">
    <property type="entry name" value="Fan1-like"/>
</dbReference>
<dbReference type="GO" id="GO:0005634">
    <property type="term" value="C:nucleus"/>
    <property type="evidence" value="ECO:0007669"/>
    <property type="project" value="UniProtKB-SubCell"/>
</dbReference>
<dbReference type="InterPro" id="IPR049126">
    <property type="entry name" value="FAN1-like_TPR"/>
</dbReference>
<dbReference type="GO" id="GO:0046872">
    <property type="term" value="F:metal ion binding"/>
    <property type="evidence" value="ECO:0007669"/>
    <property type="project" value="UniProtKB-KW"/>
</dbReference>
<keyword evidence="4 8" id="KW-0479">Metal-binding</keyword>
<dbReference type="InterPro" id="IPR014883">
    <property type="entry name" value="VRR_NUC"/>
</dbReference>
<name>A0A1E5WAD8_9POAL</name>
<dbReference type="PANTHER" id="PTHR15749:SF4">
    <property type="entry name" value="FANCONI-ASSOCIATED NUCLEASE 1"/>
    <property type="match status" value="1"/>
</dbReference>
<keyword evidence="3 8" id="KW-0540">Nuclease</keyword>
<keyword evidence="11" id="KW-1185">Reference proteome</keyword>
<evidence type="ECO:0000256" key="4">
    <source>
        <dbReference type="ARBA" id="ARBA00022723"/>
    </source>
</evidence>
<dbReference type="AlphaFoldDB" id="A0A1E5WAD8"/>
<keyword evidence="7 8" id="KW-0464">Manganese</keyword>
<dbReference type="PANTHER" id="PTHR15749">
    <property type="entry name" value="FANCONI-ASSOCIATED NUCLEASE 1"/>
    <property type="match status" value="1"/>
</dbReference>
<dbReference type="GO" id="GO:0004528">
    <property type="term" value="F:phosphodiesterase I activity"/>
    <property type="evidence" value="ECO:0007669"/>
    <property type="project" value="UniProtKB-EC"/>
</dbReference>
<dbReference type="EMBL" id="LWDX02016123">
    <property type="protein sequence ID" value="OEL34210.1"/>
    <property type="molecule type" value="Genomic_DNA"/>
</dbReference>
<gene>
    <name evidence="10" type="ORF">BAE44_0004769</name>
</gene>
<accession>A0A1E5WAD8</accession>
<dbReference type="InterPro" id="IPR049132">
    <property type="entry name" value="FAN1-like_euk"/>
</dbReference>
<organism evidence="10 11">
    <name type="scientific">Dichanthelium oligosanthes</name>
    <dbReference type="NCBI Taxonomy" id="888268"/>
    <lineage>
        <taxon>Eukaryota</taxon>
        <taxon>Viridiplantae</taxon>
        <taxon>Streptophyta</taxon>
        <taxon>Embryophyta</taxon>
        <taxon>Tracheophyta</taxon>
        <taxon>Spermatophyta</taxon>
        <taxon>Magnoliopsida</taxon>
        <taxon>Liliopsida</taxon>
        <taxon>Poales</taxon>
        <taxon>Poaceae</taxon>
        <taxon>PACMAD clade</taxon>
        <taxon>Panicoideae</taxon>
        <taxon>Panicodae</taxon>
        <taxon>Paniceae</taxon>
        <taxon>Dichantheliinae</taxon>
        <taxon>Dichanthelium</taxon>
    </lineage>
</organism>
<dbReference type="InterPro" id="IPR049125">
    <property type="entry name" value="FAN1-like_WH"/>
</dbReference>
<evidence type="ECO:0000256" key="3">
    <source>
        <dbReference type="ARBA" id="ARBA00022722"/>
    </source>
</evidence>
<comment type="subcellular location">
    <subcellularLocation>
        <location evidence="8">Nucleus</location>
    </subcellularLocation>
</comment>
<keyword evidence="8" id="KW-0539">Nucleus</keyword>
<dbReference type="InterPro" id="IPR011856">
    <property type="entry name" value="tRNA_endonuc-like_dom_sf"/>
</dbReference>
<comment type="catalytic activity">
    <reaction evidence="1 8">
        <text>Hydrolytically removes 5'-nucleotides successively from the 3'-hydroxy termini of 3'-hydroxy-terminated oligonucleotides.</text>
        <dbReference type="EC" id="3.1.4.1"/>
    </reaction>
</comment>
<dbReference type="SMART" id="SM00990">
    <property type="entry name" value="VRR_NUC"/>
    <property type="match status" value="1"/>
</dbReference>
<evidence type="ECO:0000256" key="1">
    <source>
        <dbReference type="ARBA" id="ARBA00000983"/>
    </source>
</evidence>
<evidence type="ECO:0000256" key="8">
    <source>
        <dbReference type="RuleBase" id="RU365033"/>
    </source>
</evidence>
<dbReference type="GO" id="GO:0017108">
    <property type="term" value="F:5'-flap endonuclease activity"/>
    <property type="evidence" value="ECO:0007669"/>
    <property type="project" value="TreeGrafter"/>
</dbReference>
<evidence type="ECO:0000256" key="6">
    <source>
        <dbReference type="ARBA" id="ARBA00022842"/>
    </source>
</evidence>
<dbReference type="EC" id="3.1.4.1" evidence="8"/>